<feature type="domain" description="Ig-like" evidence="5">
    <location>
        <begin position="37"/>
        <end position="188"/>
    </location>
</feature>
<evidence type="ECO:0000256" key="2">
    <source>
        <dbReference type="ARBA" id="ARBA00023157"/>
    </source>
</evidence>
<dbReference type="Proteomes" id="UP000265100">
    <property type="component" value="Chromosome 3"/>
</dbReference>
<keyword evidence="3" id="KW-0812">Transmembrane</keyword>
<reference evidence="6" key="3">
    <citation type="submission" date="2025-08" db="UniProtKB">
        <authorList>
            <consortium name="Ensembl"/>
        </authorList>
    </citation>
    <scope>IDENTIFICATION</scope>
</reference>
<dbReference type="AlphaFoldDB" id="A0AAX7TQ35"/>
<keyword evidence="7" id="KW-1185">Reference proteome</keyword>
<dbReference type="PROSITE" id="PS50835">
    <property type="entry name" value="IG_LIKE"/>
    <property type="match status" value="1"/>
</dbReference>
<feature type="transmembrane region" description="Helical" evidence="3">
    <location>
        <begin position="225"/>
        <end position="246"/>
    </location>
</feature>
<reference evidence="6" key="4">
    <citation type="submission" date="2025-09" db="UniProtKB">
        <authorList>
            <consortium name="Ensembl"/>
        </authorList>
    </citation>
    <scope>IDENTIFICATION</scope>
</reference>
<dbReference type="InterPro" id="IPR003599">
    <property type="entry name" value="Ig_sub"/>
</dbReference>
<reference evidence="7" key="2">
    <citation type="submission" date="2023-03" db="EMBL/GenBank/DDBJ databases">
        <authorList>
            <consortium name="Wellcome Sanger Institute Data Sharing"/>
        </authorList>
    </citation>
    <scope>NUCLEOTIDE SEQUENCE [LARGE SCALE GENOMIC DNA]</scope>
</reference>
<dbReference type="InterPro" id="IPR013783">
    <property type="entry name" value="Ig-like_fold"/>
</dbReference>
<dbReference type="GO" id="GO:0009897">
    <property type="term" value="C:external side of plasma membrane"/>
    <property type="evidence" value="ECO:0007669"/>
    <property type="project" value="TreeGrafter"/>
</dbReference>
<feature type="chain" id="PRO_5044245063" description="Ig-like domain-containing protein" evidence="4">
    <location>
        <begin position="23"/>
        <end position="290"/>
    </location>
</feature>
<keyword evidence="3" id="KW-0472">Membrane</keyword>
<keyword evidence="2" id="KW-1015">Disulfide bond</keyword>
<dbReference type="GeneTree" id="ENSGT00940000163711"/>
<dbReference type="GO" id="GO:0004888">
    <property type="term" value="F:transmembrane signaling receptor activity"/>
    <property type="evidence" value="ECO:0007669"/>
    <property type="project" value="TreeGrafter"/>
</dbReference>
<evidence type="ECO:0000256" key="1">
    <source>
        <dbReference type="ARBA" id="ARBA00022729"/>
    </source>
</evidence>
<keyword evidence="1 4" id="KW-0732">Signal</keyword>
<dbReference type="SMART" id="SM00409">
    <property type="entry name" value="IG"/>
    <property type="match status" value="2"/>
</dbReference>
<reference evidence="6 7" key="1">
    <citation type="submission" date="2018-05" db="EMBL/GenBank/DDBJ databases">
        <authorList>
            <person name="Datahose"/>
        </authorList>
    </citation>
    <scope>NUCLEOTIDE SEQUENCE</scope>
</reference>
<evidence type="ECO:0000256" key="3">
    <source>
        <dbReference type="SAM" id="Phobius"/>
    </source>
</evidence>
<organism evidence="6 7">
    <name type="scientific">Astatotilapia calliptera</name>
    <name type="common">Eastern happy</name>
    <name type="synonym">Chromis callipterus</name>
    <dbReference type="NCBI Taxonomy" id="8154"/>
    <lineage>
        <taxon>Eukaryota</taxon>
        <taxon>Metazoa</taxon>
        <taxon>Chordata</taxon>
        <taxon>Craniata</taxon>
        <taxon>Vertebrata</taxon>
        <taxon>Euteleostomi</taxon>
        <taxon>Actinopterygii</taxon>
        <taxon>Neopterygii</taxon>
        <taxon>Teleostei</taxon>
        <taxon>Neoteleostei</taxon>
        <taxon>Acanthomorphata</taxon>
        <taxon>Ovalentaria</taxon>
        <taxon>Cichlomorphae</taxon>
        <taxon>Cichliformes</taxon>
        <taxon>Cichlidae</taxon>
        <taxon>African cichlids</taxon>
        <taxon>Pseudocrenilabrinae</taxon>
        <taxon>Haplochromini</taxon>
        <taxon>Astatotilapia</taxon>
    </lineage>
</organism>
<dbReference type="SUPFAM" id="SSF48726">
    <property type="entry name" value="Immunoglobulin"/>
    <property type="match status" value="2"/>
</dbReference>
<dbReference type="InterPro" id="IPR007110">
    <property type="entry name" value="Ig-like_dom"/>
</dbReference>
<dbReference type="GO" id="GO:0007166">
    <property type="term" value="P:cell surface receptor signaling pathway"/>
    <property type="evidence" value="ECO:0007669"/>
    <property type="project" value="TreeGrafter"/>
</dbReference>
<dbReference type="Ensembl" id="ENSACLT00000061622.1">
    <property type="protein sequence ID" value="ENSACLP00000055771.1"/>
    <property type="gene ID" value="ENSACLG00000028957.1"/>
</dbReference>
<name>A0AAX7TQ35_ASTCA</name>
<dbReference type="Gene3D" id="2.60.40.10">
    <property type="entry name" value="Immunoglobulins"/>
    <property type="match status" value="2"/>
</dbReference>
<keyword evidence="3" id="KW-1133">Transmembrane helix</keyword>
<evidence type="ECO:0000256" key="4">
    <source>
        <dbReference type="SAM" id="SignalP"/>
    </source>
</evidence>
<dbReference type="PANTHER" id="PTHR11481:SF64">
    <property type="entry name" value="FC RECEPTOR-LIKE PROTEIN 4"/>
    <property type="match status" value="1"/>
</dbReference>
<dbReference type="InterPro" id="IPR050488">
    <property type="entry name" value="Ig_Fc_receptor"/>
</dbReference>
<feature type="signal peptide" evidence="4">
    <location>
        <begin position="1"/>
        <end position="22"/>
    </location>
</feature>
<sequence length="290" mass="32252">MELTGICIRLVMNVLVLLVAHTRESSFGHLKYGVAFPRISPNRLQFFEYESITLNCEFDGSSVWKVMRDVQEAVPTNISNWVTSAGSSTINPALSSDSGRYWCENEGGLKSSIININVTAGSVILESPVLPVMEGDSVTLRCIKKKSSAELVAEFYKCGLLFKTGYKGYITIRNVSKSDEGLYRCTLSGLGESPQSWLAIQKHVFGVSEEENQPTQSHSSYPSPLWIIICVYLVALPLLLMGLYHCTRDIAKNDLKTVAVYSAMSTDQNLTHIKGSFRPPVFQSFKTKWN</sequence>
<evidence type="ECO:0000259" key="5">
    <source>
        <dbReference type="PROSITE" id="PS50835"/>
    </source>
</evidence>
<evidence type="ECO:0000313" key="7">
    <source>
        <dbReference type="Proteomes" id="UP000265100"/>
    </source>
</evidence>
<dbReference type="InterPro" id="IPR036179">
    <property type="entry name" value="Ig-like_dom_sf"/>
</dbReference>
<evidence type="ECO:0000313" key="6">
    <source>
        <dbReference type="Ensembl" id="ENSACLP00000055771.1"/>
    </source>
</evidence>
<dbReference type="SMART" id="SM00408">
    <property type="entry name" value="IGc2"/>
    <property type="match status" value="1"/>
</dbReference>
<accession>A0AAX7TQ35</accession>
<protein>
    <recommendedName>
        <fullName evidence="5">Ig-like domain-containing protein</fullName>
    </recommendedName>
</protein>
<dbReference type="InterPro" id="IPR003598">
    <property type="entry name" value="Ig_sub2"/>
</dbReference>
<dbReference type="CDD" id="cd00096">
    <property type="entry name" value="Ig"/>
    <property type="match status" value="1"/>
</dbReference>
<dbReference type="GO" id="GO:0006955">
    <property type="term" value="P:immune response"/>
    <property type="evidence" value="ECO:0007669"/>
    <property type="project" value="TreeGrafter"/>
</dbReference>
<dbReference type="PANTHER" id="PTHR11481">
    <property type="entry name" value="IMMUNOGLOBULIN FC RECEPTOR"/>
    <property type="match status" value="1"/>
</dbReference>
<proteinExistence type="predicted"/>